<dbReference type="InterPro" id="IPR055301">
    <property type="entry name" value="Lea14-like_2"/>
</dbReference>
<dbReference type="Gene3D" id="2.60.40.1820">
    <property type="match status" value="1"/>
</dbReference>
<organism evidence="4 5">
    <name type="scientific">Momordica charantia</name>
    <name type="common">Bitter gourd</name>
    <name type="synonym">Balsam pear</name>
    <dbReference type="NCBI Taxonomy" id="3673"/>
    <lineage>
        <taxon>Eukaryota</taxon>
        <taxon>Viridiplantae</taxon>
        <taxon>Streptophyta</taxon>
        <taxon>Embryophyta</taxon>
        <taxon>Tracheophyta</taxon>
        <taxon>Spermatophyta</taxon>
        <taxon>Magnoliopsida</taxon>
        <taxon>eudicotyledons</taxon>
        <taxon>Gunneridae</taxon>
        <taxon>Pentapetalae</taxon>
        <taxon>rosids</taxon>
        <taxon>fabids</taxon>
        <taxon>Cucurbitales</taxon>
        <taxon>Cucurbitaceae</taxon>
        <taxon>Momordiceae</taxon>
        <taxon>Momordica</taxon>
    </lineage>
</organism>
<keyword evidence="2" id="KW-0812">Transmembrane</keyword>
<dbReference type="OrthoDB" id="764273at2759"/>
<keyword evidence="2" id="KW-0472">Membrane</keyword>
<dbReference type="Pfam" id="PF03168">
    <property type="entry name" value="LEA_2"/>
    <property type="match status" value="1"/>
</dbReference>
<dbReference type="SUPFAM" id="SSF117070">
    <property type="entry name" value="LEA14-like"/>
    <property type="match status" value="1"/>
</dbReference>
<evidence type="ECO:0000256" key="2">
    <source>
        <dbReference type="SAM" id="Phobius"/>
    </source>
</evidence>
<keyword evidence="2" id="KW-1133">Transmembrane helix</keyword>
<dbReference type="Proteomes" id="UP000504603">
    <property type="component" value="Unplaced"/>
</dbReference>
<dbReference type="InterPro" id="IPR004864">
    <property type="entry name" value="LEA_2"/>
</dbReference>
<accession>A0A6J1CYE1</accession>
<dbReference type="PANTHER" id="PTHR31852">
    <property type="entry name" value="LATE EMBRYOGENESIS ABUNDANT (LEA) HYDROXYPROLINE-RICH GLYCOPROTEIN FAMILY"/>
    <property type="match status" value="1"/>
</dbReference>
<reference evidence="5" key="1">
    <citation type="submission" date="2025-08" db="UniProtKB">
        <authorList>
            <consortium name="RefSeq"/>
        </authorList>
    </citation>
    <scope>IDENTIFICATION</scope>
    <source>
        <strain evidence="5">OHB3-1</strain>
    </source>
</reference>
<gene>
    <name evidence="5" type="primary">LOC111015350</name>
</gene>
<dbReference type="KEGG" id="mcha:111015350"/>
<sequence>MAEKEQVKPLAAFPPGQSRSDDDDRFLLSPAKLRLQTHKYIKCCGCFAALLLILAVVGIVLSFTVLHIKNPNIEIDTLSFSNSGSDGEMIIVASVSVKNPNVASFKYSKTTTKIYYGGKVIGEGETPAGEAKAKETMKMNVTVAIGLEKIDDVSSLMKDLNSGSSLNINSYTKIPGRVKILGFIKKNLLVRMNCSMTYNTRSQTIQGENCNQPVEVSD</sequence>
<dbReference type="GeneID" id="111015350"/>
<dbReference type="AlphaFoldDB" id="A0A6J1CYE1"/>
<name>A0A6J1CYE1_MOMCH</name>
<protein>
    <submittedName>
        <fullName evidence="5">Uncharacterized protein LOC111015350</fullName>
    </submittedName>
</protein>
<feature type="region of interest" description="Disordered" evidence="1">
    <location>
        <begin position="1"/>
        <end position="23"/>
    </location>
</feature>
<evidence type="ECO:0000259" key="3">
    <source>
        <dbReference type="Pfam" id="PF03168"/>
    </source>
</evidence>
<feature type="transmembrane region" description="Helical" evidence="2">
    <location>
        <begin position="40"/>
        <end position="66"/>
    </location>
</feature>
<dbReference type="RefSeq" id="XP_022146047.1">
    <property type="nucleotide sequence ID" value="XM_022290355.1"/>
</dbReference>
<proteinExistence type="predicted"/>
<evidence type="ECO:0000256" key="1">
    <source>
        <dbReference type="SAM" id="MobiDB-lite"/>
    </source>
</evidence>
<keyword evidence="4" id="KW-1185">Reference proteome</keyword>
<evidence type="ECO:0000313" key="4">
    <source>
        <dbReference type="Proteomes" id="UP000504603"/>
    </source>
</evidence>
<evidence type="ECO:0000313" key="5">
    <source>
        <dbReference type="RefSeq" id="XP_022146047.1"/>
    </source>
</evidence>
<feature type="domain" description="Late embryogenesis abundant protein LEA-2 subgroup" evidence="3">
    <location>
        <begin position="95"/>
        <end position="195"/>
    </location>
</feature>